<dbReference type="Proteomes" id="UP001220377">
    <property type="component" value="Chromosome"/>
</dbReference>
<dbReference type="HAMAP" id="MF_00115">
    <property type="entry name" value="MscL"/>
    <property type="match status" value="1"/>
</dbReference>
<dbReference type="InterPro" id="IPR019823">
    <property type="entry name" value="Mechanosensitive_channel_CS"/>
</dbReference>
<protein>
    <recommendedName>
        <fullName evidence="10">Large-conductance mechanosensitive channel</fullName>
    </recommendedName>
</protein>
<keyword evidence="12" id="KW-1185">Reference proteome</keyword>
<feature type="transmembrane region" description="Helical" evidence="10">
    <location>
        <begin position="12"/>
        <end position="31"/>
    </location>
</feature>
<evidence type="ECO:0000256" key="3">
    <source>
        <dbReference type="ARBA" id="ARBA00022448"/>
    </source>
</evidence>
<comment type="subcellular location">
    <subcellularLocation>
        <location evidence="1 10">Cell membrane</location>
        <topology evidence="1 10">Multi-pass membrane protein</topology>
    </subcellularLocation>
</comment>
<keyword evidence="5 10" id="KW-0812">Transmembrane</keyword>
<evidence type="ECO:0000256" key="4">
    <source>
        <dbReference type="ARBA" id="ARBA00022475"/>
    </source>
</evidence>
<dbReference type="EMBL" id="CP117884">
    <property type="protein sequence ID" value="WDF83095.1"/>
    <property type="molecule type" value="Genomic_DNA"/>
</dbReference>
<evidence type="ECO:0000256" key="8">
    <source>
        <dbReference type="ARBA" id="ARBA00023136"/>
    </source>
</evidence>
<evidence type="ECO:0000313" key="11">
    <source>
        <dbReference type="EMBL" id="WDF83095.1"/>
    </source>
</evidence>
<dbReference type="Gene3D" id="1.10.1200.120">
    <property type="entry name" value="Large-conductance mechanosensitive channel, MscL, domain 1"/>
    <property type="match status" value="1"/>
</dbReference>
<evidence type="ECO:0000256" key="9">
    <source>
        <dbReference type="ARBA" id="ARBA00023303"/>
    </source>
</evidence>
<keyword evidence="8 10" id="KW-0472">Membrane</keyword>
<evidence type="ECO:0000313" key="12">
    <source>
        <dbReference type="Proteomes" id="UP001220377"/>
    </source>
</evidence>
<dbReference type="NCBIfam" id="TIGR00220">
    <property type="entry name" value="mscL"/>
    <property type="match status" value="1"/>
</dbReference>
<comment type="similarity">
    <text evidence="2 10">Belongs to the MscL family.</text>
</comment>
<dbReference type="PRINTS" id="PR01264">
    <property type="entry name" value="MECHCHANNEL"/>
</dbReference>
<evidence type="ECO:0000256" key="5">
    <source>
        <dbReference type="ARBA" id="ARBA00022692"/>
    </source>
</evidence>
<dbReference type="Pfam" id="PF01741">
    <property type="entry name" value="MscL"/>
    <property type="match status" value="1"/>
</dbReference>
<proteinExistence type="inferred from homology"/>
<comment type="subunit">
    <text evidence="10">Homopentamer.</text>
</comment>
<accession>A0ABY7WYV1</accession>
<evidence type="ECO:0000256" key="10">
    <source>
        <dbReference type="HAMAP-Rule" id="MF_00115"/>
    </source>
</evidence>
<dbReference type="InterPro" id="IPR037673">
    <property type="entry name" value="MSC/AndL"/>
</dbReference>
<keyword evidence="3 10" id="KW-0813">Transport</keyword>
<dbReference type="PROSITE" id="PS01327">
    <property type="entry name" value="MSCL"/>
    <property type="match status" value="1"/>
</dbReference>
<sequence length="125" mass="13829">MLKEFRDFIMRGNMLDLAIGVIIGGAFTGLVNSLTTNLINPLLSIFVGKTDLGKLSFSIGAAKFTYGSFLNDVLNFIIMAFVVFLLVKLVNRVFRKPEPEAAPAGPTQEELLTQIRDLLQDQNHN</sequence>
<keyword evidence="9 10" id="KW-0407">Ion channel</keyword>
<reference evidence="11 12" key="1">
    <citation type="submission" date="2023-02" db="EMBL/GenBank/DDBJ databases">
        <title>Genome sequence of Lacticaseibacillus sp. KACC 23028.</title>
        <authorList>
            <person name="Kim S."/>
            <person name="Heo J."/>
            <person name="Kwon S.-W."/>
        </authorList>
    </citation>
    <scope>NUCLEOTIDE SEQUENCE [LARGE SCALE GENOMIC DNA]</scope>
    <source>
        <strain evidence="11 12">KACC 23028</strain>
    </source>
</reference>
<feature type="transmembrane region" description="Helical" evidence="10">
    <location>
        <begin position="73"/>
        <end position="90"/>
    </location>
</feature>
<organism evidence="11 12">
    <name type="scientific">Lacticaseibacillus pabuli</name>
    <dbReference type="NCBI Taxonomy" id="3025672"/>
    <lineage>
        <taxon>Bacteria</taxon>
        <taxon>Bacillati</taxon>
        <taxon>Bacillota</taxon>
        <taxon>Bacilli</taxon>
        <taxon>Lactobacillales</taxon>
        <taxon>Lactobacillaceae</taxon>
        <taxon>Lacticaseibacillus</taxon>
    </lineage>
</organism>
<dbReference type="PANTHER" id="PTHR30266:SF2">
    <property type="entry name" value="LARGE-CONDUCTANCE MECHANOSENSITIVE CHANNEL"/>
    <property type="match status" value="1"/>
</dbReference>
<dbReference type="RefSeq" id="WP_274261019.1">
    <property type="nucleotide sequence ID" value="NZ_CP117884.1"/>
</dbReference>
<keyword evidence="7 10" id="KW-0406">Ion transport</keyword>
<dbReference type="SUPFAM" id="SSF81330">
    <property type="entry name" value="Gated mechanosensitive channel"/>
    <property type="match status" value="1"/>
</dbReference>
<dbReference type="InterPro" id="IPR036019">
    <property type="entry name" value="MscL_channel"/>
</dbReference>
<dbReference type="PANTHER" id="PTHR30266">
    <property type="entry name" value="MECHANOSENSITIVE CHANNEL MSCL"/>
    <property type="match status" value="1"/>
</dbReference>
<name>A0ABY7WYV1_9LACO</name>
<keyword evidence="4 10" id="KW-1003">Cell membrane</keyword>
<comment type="function">
    <text evidence="10">Channel that opens in response to stretch forces in the membrane lipid bilayer. May participate in the regulation of osmotic pressure changes within the cell.</text>
</comment>
<evidence type="ECO:0000256" key="1">
    <source>
        <dbReference type="ARBA" id="ARBA00004651"/>
    </source>
</evidence>
<dbReference type="InterPro" id="IPR001185">
    <property type="entry name" value="MS_channel"/>
</dbReference>
<evidence type="ECO:0000256" key="7">
    <source>
        <dbReference type="ARBA" id="ARBA00023065"/>
    </source>
</evidence>
<keyword evidence="6 10" id="KW-1133">Transmembrane helix</keyword>
<gene>
    <name evidence="10 11" type="primary">mscL</name>
    <name evidence="11" type="ORF">PQ472_02355</name>
</gene>
<evidence type="ECO:0000256" key="2">
    <source>
        <dbReference type="ARBA" id="ARBA00007254"/>
    </source>
</evidence>
<evidence type="ECO:0000256" key="6">
    <source>
        <dbReference type="ARBA" id="ARBA00022989"/>
    </source>
</evidence>
<dbReference type="NCBIfam" id="NF001842">
    <property type="entry name" value="PRK00567.1-3"/>
    <property type="match status" value="1"/>
</dbReference>